<keyword evidence="3" id="KW-1185">Reference proteome</keyword>
<feature type="region of interest" description="Disordered" evidence="1">
    <location>
        <begin position="55"/>
        <end position="97"/>
    </location>
</feature>
<dbReference type="Proteomes" id="UP001360560">
    <property type="component" value="Unassembled WGS sequence"/>
</dbReference>
<dbReference type="RefSeq" id="XP_064851487.1">
    <property type="nucleotide sequence ID" value="XM_064995415.1"/>
</dbReference>
<reference evidence="2 3" key="1">
    <citation type="journal article" date="2023" name="Elife">
        <title>Identification of key yeast species and microbe-microbe interactions impacting larval growth of Drosophila in the wild.</title>
        <authorList>
            <person name="Mure A."/>
            <person name="Sugiura Y."/>
            <person name="Maeda R."/>
            <person name="Honda K."/>
            <person name="Sakurai N."/>
            <person name="Takahashi Y."/>
            <person name="Watada M."/>
            <person name="Katoh T."/>
            <person name="Gotoh A."/>
            <person name="Gotoh Y."/>
            <person name="Taniguchi I."/>
            <person name="Nakamura K."/>
            <person name="Hayashi T."/>
            <person name="Katayama T."/>
            <person name="Uemura T."/>
            <person name="Hattori Y."/>
        </authorList>
    </citation>
    <scope>NUCLEOTIDE SEQUENCE [LARGE SCALE GENOMIC DNA]</scope>
    <source>
        <strain evidence="2 3">SC-9</strain>
    </source>
</reference>
<dbReference type="GeneID" id="90072466"/>
<name>A0AAV5QIQ6_9ASCO</name>
<accession>A0AAV5QIQ6</accession>
<feature type="compositionally biased region" description="Low complexity" evidence="1">
    <location>
        <begin position="78"/>
        <end position="95"/>
    </location>
</feature>
<feature type="compositionally biased region" description="Low complexity" evidence="1">
    <location>
        <begin position="56"/>
        <end position="70"/>
    </location>
</feature>
<proteinExistence type="predicted"/>
<protein>
    <submittedName>
        <fullName evidence="2">Uncharacterized protein</fullName>
    </submittedName>
</protein>
<sequence>MSTSVARILEIHEMKITTLILSTVITCVIAIPVPQPITAEELAANASSAILKADETSSTSTYSTPTATRSVPATMEIPSASPTVSSTSSTSSATSEGTFSKIESSVESFFKNHWSGILSAVSELR</sequence>
<organism evidence="2 3">
    <name type="scientific">Saccharomycopsis crataegensis</name>
    <dbReference type="NCBI Taxonomy" id="43959"/>
    <lineage>
        <taxon>Eukaryota</taxon>
        <taxon>Fungi</taxon>
        <taxon>Dikarya</taxon>
        <taxon>Ascomycota</taxon>
        <taxon>Saccharomycotina</taxon>
        <taxon>Saccharomycetes</taxon>
        <taxon>Saccharomycopsidaceae</taxon>
        <taxon>Saccharomycopsis</taxon>
    </lineage>
</organism>
<gene>
    <name evidence="2" type="ORF">DASC09_018120</name>
</gene>
<dbReference type="AlphaFoldDB" id="A0AAV5QIQ6"/>
<evidence type="ECO:0000256" key="1">
    <source>
        <dbReference type="SAM" id="MobiDB-lite"/>
    </source>
</evidence>
<evidence type="ECO:0000313" key="3">
    <source>
        <dbReference type="Proteomes" id="UP001360560"/>
    </source>
</evidence>
<evidence type="ECO:0000313" key="2">
    <source>
        <dbReference type="EMBL" id="GMM34487.1"/>
    </source>
</evidence>
<dbReference type="EMBL" id="BTFZ01000002">
    <property type="protein sequence ID" value="GMM34487.1"/>
    <property type="molecule type" value="Genomic_DNA"/>
</dbReference>
<comment type="caution">
    <text evidence="2">The sequence shown here is derived from an EMBL/GenBank/DDBJ whole genome shotgun (WGS) entry which is preliminary data.</text>
</comment>